<dbReference type="Gene3D" id="3.40.50.2300">
    <property type="match status" value="1"/>
</dbReference>
<evidence type="ECO:0000256" key="1">
    <source>
        <dbReference type="ARBA" id="ARBA00022553"/>
    </source>
</evidence>
<evidence type="ECO:0000313" key="9">
    <source>
        <dbReference type="EMBL" id="RUQ85988.1"/>
    </source>
</evidence>
<dbReference type="InterPro" id="IPR001789">
    <property type="entry name" value="Sig_transdc_resp-reg_receiver"/>
</dbReference>
<dbReference type="PANTHER" id="PTHR43214">
    <property type="entry name" value="TWO-COMPONENT RESPONSE REGULATOR"/>
    <property type="match status" value="1"/>
</dbReference>
<proteinExistence type="predicted"/>
<evidence type="ECO:0000256" key="2">
    <source>
        <dbReference type="ARBA" id="ARBA00023015"/>
    </source>
</evidence>
<keyword evidence="11" id="KW-1185">Reference proteome</keyword>
<dbReference type="SMART" id="SM00421">
    <property type="entry name" value="HTH_LUXR"/>
    <property type="match status" value="1"/>
</dbReference>
<dbReference type="GO" id="GO:0003677">
    <property type="term" value="F:DNA binding"/>
    <property type="evidence" value="ECO:0007669"/>
    <property type="project" value="UniProtKB-KW"/>
</dbReference>
<dbReference type="PROSITE" id="PS50043">
    <property type="entry name" value="HTH_LUXR_2"/>
    <property type="match status" value="1"/>
</dbReference>
<dbReference type="CDD" id="cd06170">
    <property type="entry name" value="LuxR_C_like"/>
    <property type="match status" value="1"/>
</dbReference>
<gene>
    <name evidence="8" type="ORF">CLV49_3266</name>
    <name evidence="9" type="ORF">ELQ93_02930</name>
</gene>
<dbReference type="EMBL" id="RZGY01000001">
    <property type="protein sequence ID" value="RUQ85988.1"/>
    <property type="molecule type" value="Genomic_DNA"/>
</dbReference>
<evidence type="ECO:0000313" key="8">
    <source>
        <dbReference type="EMBL" id="PSL39622.1"/>
    </source>
</evidence>
<evidence type="ECO:0000256" key="4">
    <source>
        <dbReference type="ARBA" id="ARBA00023163"/>
    </source>
</evidence>
<dbReference type="RefSeq" id="WP_106564460.1">
    <property type="nucleotide sequence ID" value="NZ_PYAU01000001.1"/>
</dbReference>
<dbReference type="SUPFAM" id="SSF46894">
    <property type="entry name" value="C-terminal effector domain of the bipartite response regulators"/>
    <property type="match status" value="1"/>
</dbReference>
<dbReference type="GO" id="GO:0000160">
    <property type="term" value="P:phosphorelay signal transduction system"/>
    <property type="evidence" value="ECO:0007669"/>
    <property type="project" value="InterPro"/>
</dbReference>
<dbReference type="SMART" id="SM00448">
    <property type="entry name" value="REC"/>
    <property type="match status" value="1"/>
</dbReference>
<dbReference type="Pfam" id="PF00196">
    <property type="entry name" value="GerE"/>
    <property type="match status" value="1"/>
</dbReference>
<dbReference type="OrthoDB" id="9808843at2"/>
<dbReference type="AlphaFoldDB" id="A0A2P8H088"/>
<dbReference type="EMBL" id="PYAU01000001">
    <property type="protein sequence ID" value="PSL39622.1"/>
    <property type="molecule type" value="Genomic_DNA"/>
</dbReference>
<reference evidence="8 10" key="1">
    <citation type="submission" date="2018-03" db="EMBL/GenBank/DDBJ databases">
        <title>Genomic Encyclopedia of Archaeal and Bacterial Type Strains, Phase II (KMG-II): from individual species to whole genera.</title>
        <authorList>
            <person name="Goeker M."/>
        </authorList>
    </citation>
    <scope>NUCLEOTIDE SEQUENCE [LARGE SCALE GENOMIC DNA]</scope>
    <source>
        <strain evidence="8 10">DSM 21548</strain>
    </source>
</reference>
<dbReference type="InterPro" id="IPR011006">
    <property type="entry name" value="CheY-like_superfamily"/>
</dbReference>
<feature type="modified residue" description="4-aspartylphosphate" evidence="5">
    <location>
        <position position="58"/>
    </location>
</feature>
<evidence type="ECO:0000259" key="6">
    <source>
        <dbReference type="PROSITE" id="PS50043"/>
    </source>
</evidence>
<reference evidence="9 11" key="2">
    <citation type="submission" date="2018-12" db="EMBL/GenBank/DDBJ databases">
        <authorList>
            <person name="hu s."/>
            <person name="Xu Y."/>
            <person name="Xu B."/>
            <person name="Li F."/>
        </authorList>
    </citation>
    <scope>NUCLEOTIDE SEQUENCE [LARGE SCALE GENOMIC DNA]</scope>
    <source>
        <strain evidence="9 11">KSW2-17</strain>
    </source>
</reference>
<evidence type="ECO:0000259" key="7">
    <source>
        <dbReference type="PROSITE" id="PS50110"/>
    </source>
</evidence>
<dbReference type="InterPro" id="IPR039420">
    <property type="entry name" value="WalR-like"/>
</dbReference>
<keyword evidence="3" id="KW-0238">DNA-binding</keyword>
<evidence type="ECO:0000256" key="5">
    <source>
        <dbReference type="PROSITE-ProRule" id="PRU00169"/>
    </source>
</evidence>
<dbReference type="CDD" id="cd17535">
    <property type="entry name" value="REC_NarL-like"/>
    <property type="match status" value="1"/>
</dbReference>
<organism evidence="8 10">
    <name type="scientific">Labedella gwakjiensis</name>
    <dbReference type="NCBI Taxonomy" id="390269"/>
    <lineage>
        <taxon>Bacteria</taxon>
        <taxon>Bacillati</taxon>
        <taxon>Actinomycetota</taxon>
        <taxon>Actinomycetes</taxon>
        <taxon>Micrococcales</taxon>
        <taxon>Microbacteriaceae</taxon>
        <taxon>Labedella</taxon>
    </lineage>
</organism>
<dbReference type="Proteomes" id="UP000241203">
    <property type="component" value="Unassembled WGS sequence"/>
</dbReference>
<dbReference type="InterPro" id="IPR016032">
    <property type="entry name" value="Sig_transdc_resp-reg_C-effctor"/>
</dbReference>
<protein>
    <submittedName>
        <fullName evidence="8">LuxR family two component transcriptional regulator</fullName>
    </submittedName>
    <submittedName>
        <fullName evidence="9">Response regulator transcription factor</fullName>
    </submittedName>
</protein>
<dbReference type="InterPro" id="IPR000792">
    <property type="entry name" value="Tscrpt_reg_LuxR_C"/>
</dbReference>
<dbReference type="PRINTS" id="PR00038">
    <property type="entry name" value="HTHLUXR"/>
</dbReference>
<evidence type="ECO:0000313" key="10">
    <source>
        <dbReference type="Proteomes" id="UP000241203"/>
    </source>
</evidence>
<evidence type="ECO:0000256" key="3">
    <source>
        <dbReference type="ARBA" id="ARBA00023125"/>
    </source>
</evidence>
<keyword evidence="1 5" id="KW-0597">Phosphoprotein</keyword>
<feature type="domain" description="HTH luxR-type" evidence="6">
    <location>
        <begin position="154"/>
        <end position="219"/>
    </location>
</feature>
<name>A0A2P8H088_9MICO</name>
<keyword evidence="4" id="KW-0804">Transcription</keyword>
<feature type="domain" description="Response regulatory" evidence="7">
    <location>
        <begin position="7"/>
        <end position="128"/>
    </location>
</feature>
<comment type="caution">
    <text evidence="8">The sequence shown here is derived from an EMBL/GenBank/DDBJ whole genome shotgun (WGS) entry which is preliminary data.</text>
</comment>
<dbReference type="SUPFAM" id="SSF52172">
    <property type="entry name" value="CheY-like"/>
    <property type="match status" value="1"/>
</dbReference>
<accession>A0A2P8H088</accession>
<dbReference type="PANTHER" id="PTHR43214:SF24">
    <property type="entry name" value="TRANSCRIPTIONAL REGULATORY PROTEIN NARL-RELATED"/>
    <property type="match status" value="1"/>
</dbReference>
<dbReference type="PROSITE" id="PS50110">
    <property type="entry name" value="RESPONSE_REGULATORY"/>
    <property type="match status" value="1"/>
</dbReference>
<evidence type="ECO:0000313" key="11">
    <source>
        <dbReference type="Proteomes" id="UP000268291"/>
    </source>
</evidence>
<dbReference type="GO" id="GO:0006355">
    <property type="term" value="P:regulation of DNA-templated transcription"/>
    <property type="evidence" value="ECO:0007669"/>
    <property type="project" value="InterPro"/>
</dbReference>
<sequence length="230" mass="24337">MTDAPISVLLVDDQSLFRAGIRMLVDSQPDLTIVAEAEDGAGGVERAIELEPDVILMDVRMPVMDGIAATGAILERFDASGRPAPKIIVLTTFDLDEAAATALRRGASGFLLKDTHPEFLLAAIRTVYAGNAVIAPGATVELFRHVGAAATAAVPPAFATLTSREHDIFLFAAAGLSNSEIAAQEFVSEATVKTHISRVLSKLGLRDRVQLVIFAYEHGLVDPGSVHPRG</sequence>
<keyword evidence="2" id="KW-0805">Transcription regulation</keyword>
<dbReference type="Proteomes" id="UP000268291">
    <property type="component" value="Unassembled WGS sequence"/>
</dbReference>
<dbReference type="InterPro" id="IPR058245">
    <property type="entry name" value="NreC/VraR/RcsB-like_REC"/>
</dbReference>
<dbReference type="Pfam" id="PF00072">
    <property type="entry name" value="Response_reg"/>
    <property type="match status" value="1"/>
</dbReference>